<dbReference type="FunFam" id="2.60.40.4060:FF:000003">
    <property type="entry name" value="Ferric chelate reductase 1"/>
    <property type="match status" value="1"/>
</dbReference>
<dbReference type="CDD" id="cd08544">
    <property type="entry name" value="Reeler"/>
    <property type="match status" value="1"/>
</dbReference>
<dbReference type="PANTHER" id="PTHR45828">
    <property type="entry name" value="CYTOCHROME B561/FERRIC REDUCTASE TRANSMEMBRANE"/>
    <property type="match status" value="1"/>
</dbReference>
<dbReference type="PANTHER" id="PTHR45828:SF9">
    <property type="entry name" value="CELL WALL INTEGRITY AND STRESS RESPONSE COMPONENT 4-LIKE-RELATED"/>
    <property type="match status" value="1"/>
</dbReference>
<organism evidence="11 12">
    <name type="scientific">Nezara viridula</name>
    <name type="common">Southern green stink bug</name>
    <name type="synonym">Cimex viridulus</name>
    <dbReference type="NCBI Taxonomy" id="85310"/>
    <lineage>
        <taxon>Eukaryota</taxon>
        <taxon>Metazoa</taxon>
        <taxon>Ecdysozoa</taxon>
        <taxon>Arthropoda</taxon>
        <taxon>Hexapoda</taxon>
        <taxon>Insecta</taxon>
        <taxon>Pterygota</taxon>
        <taxon>Neoptera</taxon>
        <taxon>Paraneoptera</taxon>
        <taxon>Hemiptera</taxon>
        <taxon>Heteroptera</taxon>
        <taxon>Panheteroptera</taxon>
        <taxon>Pentatomomorpha</taxon>
        <taxon>Pentatomoidea</taxon>
        <taxon>Pentatomidae</taxon>
        <taxon>Pentatominae</taxon>
        <taxon>Nezara</taxon>
    </lineage>
</organism>
<evidence type="ECO:0000259" key="10">
    <source>
        <dbReference type="PROSITE" id="PS51019"/>
    </source>
</evidence>
<evidence type="ECO:0000256" key="2">
    <source>
        <dbReference type="ARBA" id="ARBA00008501"/>
    </source>
</evidence>
<evidence type="ECO:0000256" key="1">
    <source>
        <dbReference type="ARBA" id="ARBA00004613"/>
    </source>
</evidence>
<keyword evidence="7" id="KW-0391">Immunity</keyword>
<feature type="signal peptide" evidence="9">
    <location>
        <begin position="1"/>
        <end position="19"/>
    </location>
</feature>
<keyword evidence="4" id="KW-0929">Antimicrobial</keyword>
<sequence length="161" mass="17425">MYSTKVLFTVVAVIAGIRAYPTGAPTDVCETMAPGHGAVPQNGQFPYDIVIEKPDLKGGESTTVTIIGKDGHQFRGYMMQARSENKPIGKFTVPDNNSHTLDCGTGTANTVTQSNAKDKNKVTVTWTAPQNFKGKVVFYVTVVKVFDVYWVAHPSSPVKIS</sequence>
<dbReference type="Proteomes" id="UP001152798">
    <property type="component" value="Chromosome 1"/>
</dbReference>
<dbReference type="InterPro" id="IPR051237">
    <property type="entry name" value="Ferric-chelate_Red/DefProt"/>
</dbReference>
<dbReference type="InterPro" id="IPR042307">
    <property type="entry name" value="Reeler_sf"/>
</dbReference>
<evidence type="ECO:0000256" key="5">
    <source>
        <dbReference type="ARBA" id="ARBA00022588"/>
    </source>
</evidence>
<protein>
    <recommendedName>
        <fullName evidence="10">Reelin domain-containing protein</fullName>
    </recommendedName>
</protein>
<dbReference type="GO" id="GO:0016020">
    <property type="term" value="C:membrane"/>
    <property type="evidence" value="ECO:0007669"/>
    <property type="project" value="TreeGrafter"/>
</dbReference>
<dbReference type="PROSITE" id="PS51019">
    <property type="entry name" value="REELIN"/>
    <property type="match status" value="1"/>
</dbReference>
<evidence type="ECO:0000256" key="6">
    <source>
        <dbReference type="ARBA" id="ARBA00022729"/>
    </source>
</evidence>
<evidence type="ECO:0000313" key="12">
    <source>
        <dbReference type="Proteomes" id="UP001152798"/>
    </source>
</evidence>
<evidence type="ECO:0000256" key="4">
    <source>
        <dbReference type="ARBA" id="ARBA00022529"/>
    </source>
</evidence>
<evidence type="ECO:0000256" key="9">
    <source>
        <dbReference type="SAM" id="SignalP"/>
    </source>
</evidence>
<evidence type="ECO:0000256" key="7">
    <source>
        <dbReference type="ARBA" id="ARBA00022859"/>
    </source>
</evidence>
<gene>
    <name evidence="11" type="ORF">NEZAVI_LOCUS330</name>
</gene>
<keyword evidence="8" id="KW-0044">Antibiotic</keyword>
<keyword evidence="3" id="KW-0964">Secreted</keyword>
<feature type="domain" description="Reelin" evidence="10">
    <location>
        <begin position="10"/>
        <end position="161"/>
    </location>
</feature>
<comment type="subcellular location">
    <subcellularLocation>
        <location evidence="1">Secreted</location>
    </subcellularLocation>
</comment>
<evidence type="ECO:0000256" key="8">
    <source>
        <dbReference type="ARBA" id="ARBA00023022"/>
    </source>
</evidence>
<keyword evidence="5" id="KW-0399">Innate immunity</keyword>
<name>A0A9P0E2V5_NEZVI</name>
<dbReference type="AlphaFoldDB" id="A0A9P0E2V5"/>
<dbReference type="OrthoDB" id="6418377at2759"/>
<dbReference type="Gene3D" id="2.60.40.4060">
    <property type="entry name" value="Reeler domain"/>
    <property type="match status" value="1"/>
</dbReference>
<reference evidence="11" key="1">
    <citation type="submission" date="2022-01" db="EMBL/GenBank/DDBJ databases">
        <authorList>
            <person name="King R."/>
        </authorList>
    </citation>
    <scope>NUCLEOTIDE SEQUENCE</scope>
</reference>
<keyword evidence="12" id="KW-1185">Reference proteome</keyword>
<feature type="chain" id="PRO_5040213637" description="Reelin domain-containing protein" evidence="9">
    <location>
        <begin position="20"/>
        <end position="161"/>
    </location>
</feature>
<dbReference type="GO" id="GO:0005576">
    <property type="term" value="C:extracellular region"/>
    <property type="evidence" value="ECO:0007669"/>
    <property type="project" value="UniProtKB-SubCell"/>
</dbReference>
<dbReference type="EMBL" id="OV725077">
    <property type="protein sequence ID" value="CAH1388793.1"/>
    <property type="molecule type" value="Genomic_DNA"/>
</dbReference>
<dbReference type="GO" id="GO:0045087">
    <property type="term" value="P:innate immune response"/>
    <property type="evidence" value="ECO:0007669"/>
    <property type="project" value="UniProtKB-KW"/>
</dbReference>
<evidence type="ECO:0000256" key="3">
    <source>
        <dbReference type="ARBA" id="ARBA00022525"/>
    </source>
</evidence>
<dbReference type="GO" id="GO:0042742">
    <property type="term" value="P:defense response to bacterium"/>
    <property type="evidence" value="ECO:0007669"/>
    <property type="project" value="UniProtKB-KW"/>
</dbReference>
<dbReference type="InterPro" id="IPR002861">
    <property type="entry name" value="Reeler_dom"/>
</dbReference>
<dbReference type="Pfam" id="PF02014">
    <property type="entry name" value="Reeler"/>
    <property type="match status" value="1"/>
</dbReference>
<proteinExistence type="inferred from homology"/>
<comment type="similarity">
    <text evidence="2">Belongs to the insect defense protein family.</text>
</comment>
<dbReference type="GO" id="GO:0042832">
    <property type="term" value="P:defense response to protozoan"/>
    <property type="evidence" value="ECO:0007669"/>
    <property type="project" value="UniProtKB-ARBA"/>
</dbReference>
<accession>A0A9P0E2V5</accession>
<keyword evidence="6 9" id="KW-0732">Signal</keyword>
<evidence type="ECO:0000313" key="11">
    <source>
        <dbReference type="EMBL" id="CAH1388793.1"/>
    </source>
</evidence>